<feature type="chain" id="PRO_5019734129" evidence="3">
    <location>
        <begin position="21"/>
        <end position="345"/>
    </location>
</feature>
<name>A0A494TIN7_SPHPE</name>
<protein>
    <submittedName>
        <fullName evidence="5">Efflux RND transporter periplasmic adaptor subunit</fullName>
    </submittedName>
</protein>
<evidence type="ECO:0000256" key="3">
    <source>
        <dbReference type="SAM" id="SignalP"/>
    </source>
</evidence>
<dbReference type="EMBL" id="CP032829">
    <property type="protein sequence ID" value="AYJ85641.1"/>
    <property type="molecule type" value="Genomic_DNA"/>
</dbReference>
<evidence type="ECO:0000313" key="5">
    <source>
        <dbReference type="EMBL" id="AYJ85641.1"/>
    </source>
</evidence>
<evidence type="ECO:0000256" key="1">
    <source>
        <dbReference type="ARBA" id="ARBA00009477"/>
    </source>
</evidence>
<dbReference type="OrthoDB" id="34181at2"/>
<evidence type="ECO:0000256" key="2">
    <source>
        <dbReference type="SAM" id="MobiDB-lite"/>
    </source>
</evidence>
<dbReference type="Proteomes" id="UP000276254">
    <property type="component" value="Chromosome"/>
</dbReference>
<dbReference type="InterPro" id="IPR006143">
    <property type="entry name" value="RND_pump_MFP"/>
</dbReference>
<comment type="similarity">
    <text evidence="1">Belongs to the membrane fusion protein (MFP) (TC 8.A.1) family.</text>
</comment>
<keyword evidence="6" id="KW-1185">Reference proteome</keyword>
<dbReference type="PANTHER" id="PTHR30469:SF38">
    <property type="entry name" value="HLYD FAMILY SECRETION PROTEIN"/>
    <property type="match status" value="1"/>
</dbReference>
<dbReference type="NCBIfam" id="TIGR01730">
    <property type="entry name" value="RND_mfp"/>
    <property type="match status" value="1"/>
</dbReference>
<feature type="compositionally biased region" description="Basic and acidic residues" evidence="2">
    <location>
        <begin position="330"/>
        <end position="345"/>
    </location>
</feature>
<evidence type="ECO:0000259" key="4">
    <source>
        <dbReference type="Pfam" id="PF25989"/>
    </source>
</evidence>
<dbReference type="Gene3D" id="2.40.50.100">
    <property type="match status" value="1"/>
</dbReference>
<feature type="signal peptide" evidence="3">
    <location>
        <begin position="1"/>
        <end position="20"/>
    </location>
</feature>
<dbReference type="PROSITE" id="PS51257">
    <property type="entry name" value="PROKAR_LIPOPROTEIN"/>
    <property type="match status" value="1"/>
</dbReference>
<dbReference type="InterPro" id="IPR058637">
    <property type="entry name" value="YknX-like_C"/>
</dbReference>
<proteinExistence type="inferred from homology"/>
<dbReference type="GO" id="GO:0015562">
    <property type="term" value="F:efflux transmembrane transporter activity"/>
    <property type="evidence" value="ECO:0007669"/>
    <property type="project" value="TreeGrafter"/>
</dbReference>
<feature type="domain" description="YknX-like C-terminal permuted SH3-like" evidence="4">
    <location>
        <begin position="269"/>
        <end position="335"/>
    </location>
</feature>
<dbReference type="SUPFAM" id="SSF111369">
    <property type="entry name" value="HlyD-like secretion proteins"/>
    <property type="match status" value="1"/>
</dbReference>
<gene>
    <name evidence="5" type="ORF">D3Y57_06215</name>
</gene>
<dbReference type="Gene3D" id="2.40.30.170">
    <property type="match status" value="1"/>
</dbReference>
<keyword evidence="3" id="KW-0732">Signal</keyword>
<organism evidence="5 6">
    <name type="scientific">Sphingomonas paeninsulae</name>
    <dbReference type="NCBI Taxonomy" id="2319844"/>
    <lineage>
        <taxon>Bacteria</taxon>
        <taxon>Pseudomonadati</taxon>
        <taxon>Pseudomonadota</taxon>
        <taxon>Alphaproteobacteria</taxon>
        <taxon>Sphingomonadales</taxon>
        <taxon>Sphingomonadaceae</taxon>
        <taxon>Sphingomonas</taxon>
    </lineage>
</organism>
<evidence type="ECO:0000313" key="6">
    <source>
        <dbReference type="Proteomes" id="UP000276254"/>
    </source>
</evidence>
<dbReference type="AlphaFoldDB" id="A0A494TIN7"/>
<feature type="region of interest" description="Disordered" evidence="2">
    <location>
        <begin position="323"/>
        <end position="345"/>
    </location>
</feature>
<dbReference type="KEGG" id="spha:D3Y57_06215"/>
<dbReference type="Gene3D" id="1.10.287.470">
    <property type="entry name" value="Helix hairpin bin"/>
    <property type="match status" value="1"/>
</dbReference>
<dbReference type="Gene3D" id="2.40.420.20">
    <property type="match status" value="1"/>
</dbReference>
<reference evidence="5 6" key="1">
    <citation type="submission" date="2018-09" db="EMBL/GenBank/DDBJ databases">
        <title>Sphingomonas peninsula sp. nov., isolated from fildes peninsula, Antarctic soil.</title>
        <authorList>
            <person name="Yingchao G."/>
        </authorList>
    </citation>
    <scope>NUCLEOTIDE SEQUENCE [LARGE SCALE GENOMIC DNA]</scope>
    <source>
        <strain evidence="5 6">YZ-8</strain>
    </source>
</reference>
<sequence>MDPLKTLALMAFLMLGACGAATEPTTEASPTATIRSAVATLGASRDDVTVYGAAEAGPGGERSVISMREALLVAILAPTGTAVSAGQPIATLKPSPSAALDLARASSDATTANAALARALRLRADGLVSDADVETARAAARTATAAKASSGSGSGVLRAPVAGTVQSLTAKPGDQIAAGASVASVAATGERRARFGVDPAVSARIHPGQQIRIEPISGGAPIIATVVGVDPAVDAATRLASVFARVPASVSVGTPLRGHVAVGASVSGVTIPYAALLDEAGQSFVFVVNKGAVKKRNVSPGSTSGEAVTILTGLQPGERVVTEGGTALEDGMKVREDRLENGASR</sequence>
<dbReference type="GO" id="GO:1990281">
    <property type="term" value="C:efflux pump complex"/>
    <property type="evidence" value="ECO:0007669"/>
    <property type="project" value="TreeGrafter"/>
</dbReference>
<dbReference type="PANTHER" id="PTHR30469">
    <property type="entry name" value="MULTIDRUG RESISTANCE PROTEIN MDTA"/>
    <property type="match status" value="1"/>
</dbReference>
<dbReference type="Pfam" id="PF25989">
    <property type="entry name" value="YknX_C"/>
    <property type="match status" value="1"/>
</dbReference>
<accession>A0A494TIN7</accession>